<dbReference type="AlphaFoldDB" id="A0A168IT22"/>
<dbReference type="STRING" id="747725.A0A168IT22"/>
<reference evidence="2 3" key="1">
    <citation type="submission" date="2015-06" db="EMBL/GenBank/DDBJ databases">
        <title>Expansion of signal transduction pathways in fungi by whole-genome duplication.</title>
        <authorList>
            <consortium name="DOE Joint Genome Institute"/>
            <person name="Corrochano L.M."/>
            <person name="Kuo A."/>
            <person name="Marcet-Houben M."/>
            <person name="Polaino S."/>
            <person name="Salamov A."/>
            <person name="Villalobos J.M."/>
            <person name="Alvarez M.I."/>
            <person name="Avalos J."/>
            <person name="Benito E.P."/>
            <person name="Benoit I."/>
            <person name="Burger G."/>
            <person name="Camino L.P."/>
            <person name="Canovas D."/>
            <person name="Cerda-Olmedo E."/>
            <person name="Cheng J.-F."/>
            <person name="Dominguez A."/>
            <person name="Elias M."/>
            <person name="Eslava A.P."/>
            <person name="Glaser F."/>
            <person name="Grimwood J."/>
            <person name="Gutierrez G."/>
            <person name="Heitman J."/>
            <person name="Henrissat B."/>
            <person name="Iturriaga E.A."/>
            <person name="Lang B.F."/>
            <person name="Lavin J.L."/>
            <person name="Lee S."/>
            <person name="Li W."/>
            <person name="Lindquist E."/>
            <person name="Lopez-Garcia S."/>
            <person name="Luque E.M."/>
            <person name="Marcos A.T."/>
            <person name="Martin J."/>
            <person name="Mccluskey K."/>
            <person name="Medina H.R."/>
            <person name="Miralles-Duran A."/>
            <person name="Miyazaki A."/>
            <person name="Munoz-Torres E."/>
            <person name="Oguiza J.A."/>
            <person name="Ohm R."/>
            <person name="Olmedo M."/>
            <person name="Orejas M."/>
            <person name="Ortiz-Castellanos L."/>
            <person name="Pisabarro A.G."/>
            <person name="Rodriguez-Romero J."/>
            <person name="Ruiz-Herrera J."/>
            <person name="Ruiz-Vazquez R."/>
            <person name="Sanz C."/>
            <person name="Schackwitz W."/>
            <person name="Schmutz J."/>
            <person name="Shahriari M."/>
            <person name="Shelest E."/>
            <person name="Silva-Franco F."/>
            <person name="Soanes D."/>
            <person name="Syed K."/>
            <person name="Tagua V.G."/>
            <person name="Talbot N.J."/>
            <person name="Thon M."/>
            <person name="De Vries R.P."/>
            <person name="Wiebenga A."/>
            <person name="Yadav J.S."/>
            <person name="Braun E.L."/>
            <person name="Baker S."/>
            <person name="Garre V."/>
            <person name="Horwitz B."/>
            <person name="Torres-Martinez S."/>
            <person name="Idnurm A."/>
            <person name="Herrera-Estrella A."/>
            <person name="Gabaldon T."/>
            <person name="Grigoriev I.V."/>
        </authorList>
    </citation>
    <scope>NUCLEOTIDE SEQUENCE [LARGE SCALE GENOMIC DNA]</scope>
    <source>
        <strain evidence="2 3">CBS 277.49</strain>
    </source>
</reference>
<dbReference type="InterPro" id="IPR002048">
    <property type="entry name" value="EF_hand_dom"/>
</dbReference>
<dbReference type="Gene3D" id="1.10.238.10">
    <property type="entry name" value="EF-hand"/>
    <property type="match status" value="1"/>
</dbReference>
<dbReference type="Pfam" id="PF13499">
    <property type="entry name" value="EF-hand_7"/>
    <property type="match status" value="1"/>
</dbReference>
<dbReference type="GO" id="GO:0005509">
    <property type="term" value="F:calcium ion binding"/>
    <property type="evidence" value="ECO:0007669"/>
    <property type="project" value="InterPro"/>
</dbReference>
<feature type="domain" description="EF-hand" evidence="1">
    <location>
        <begin position="25"/>
        <end position="60"/>
    </location>
</feature>
<evidence type="ECO:0000313" key="3">
    <source>
        <dbReference type="Proteomes" id="UP000077051"/>
    </source>
</evidence>
<dbReference type="PROSITE" id="PS50222">
    <property type="entry name" value="EF_HAND_2"/>
    <property type="match status" value="1"/>
</dbReference>
<evidence type="ECO:0000313" key="2">
    <source>
        <dbReference type="EMBL" id="OAD00322.1"/>
    </source>
</evidence>
<protein>
    <recommendedName>
        <fullName evidence="1">EF-hand domain-containing protein</fullName>
    </recommendedName>
</protein>
<dbReference type="SMART" id="SM00054">
    <property type="entry name" value="EFh"/>
    <property type="match status" value="1"/>
</dbReference>
<organism evidence="2 3">
    <name type="scientific">Mucor lusitanicus CBS 277.49</name>
    <dbReference type="NCBI Taxonomy" id="747725"/>
    <lineage>
        <taxon>Eukaryota</taxon>
        <taxon>Fungi</taxon>
        <taxon>Fungi incertae sedis</taxon>
        <taxon>Mucoromycota</taxon>
        <taxon>Mucoromycotina</taxon>
        <taxon>Mucoromycetes</taxon>
        <taxon>Mucorales</taxon>
        <taxon>Mucorineae</taxon>
        <taxon>Mucoraceae</taxon>
        <taxon>Mucor</taxon>
    </lineage>
</organism>
<dbReference type="Proteomes" id="UP000077051">
    <property type="component" value="Unassembled WGS sequence"/>
</dbReference>
<name>A0A168IT22_MUCCL</name>
<dbReference type="EMBL" id="AMYB01000007">
    <property type="protein sequence ID" value="OAD00322.1"/>
    <property type="molecule type" value="Genomic_DNA"/>
</dbReference>
<dbReference type="SUPFAM" id="SSF47473">
    <property type="entry name" value="EF-hand"/>
    <property type="match status" value="1"/>
</dbReference>
<comment type="caution">
    <text evidence="2">The sequence shown here is derived from an EMBL/GenBank/DDBJ whole genome shotgun (WGS) entry which is preliminary data.</text>
</comment>
<gene>
    <name evidence="2" type="ORF">MUCCIDRAFT_113789</name>
</gene>
<evidence type="ECO:0000259" key="1">
    <source>
        <dbReference type="PROSITE" id="PS50222"/>
    </source>
</evidence>
<accession>A0A168IT22</accession>
<dbReference type="VEuPathDB" id="FungiDB:MUCCIDRAFT_113789"/>
<dbReference type="InterPro" id="IPR011992">
    <property type="entry name" value="EF-hand-dom_pair"/>
</dbReference>
<sequence>MSEKSTEDTVYDLMVDDETGDLRPKVDKILKEIFDNFDKDKDGKWNLEELQDFATATNGRPFEDAVIEEINESFEVDKENRLLFSGFYQMYYMQTISEPEETLKDFKKHGYDDNLDLVSSRTEEKEEEK</sequence>
<proteinExistence type="predicted"/>
<keyword evidence="3" id="KW-1185">Reference proteome</keyword>
<dbReference type="OrthoDB" id="26525at2759"/>